<name>A0ABV6IL48_9PROT</name>
<evidence type="ECO:0000313" key="1">
    <source>
        <dbReference type="EMBL" id="MFC0384338.1"/>
    </source>
</evidence>
<organism evidence="1 2">
    <name type="scientific">Muricoccus vinaceus</name>
    <dbReference type="NCBI Taxonomy" id="424704"/>
    <lineage>
        <taxon>Bacteria</taxon>
        <taxon>Pseudomonadati</taxon>
        <taxon>Pseudomonadota</taxon>
        <taxon>Alphaproteobacteria</taxon>
        <taxon>Acetobacterales</taxon>
        <taxon>Roseomonadaceae</taxon>
        <taxon>Muricoccus</taxon>
    </lineage>
</organism>
<sequence>MSSGPVGPGWRADVRDRVAAILADQVPVLNGRVHRARVWPVSSKPALLVYGYAERKEPTTQGGFQHQFRVTSALIIRVLTEGPIATQAEVACEDICGQVERAILRSPALFSPTEGILQRCAGVTTQLSAEQKERAIEVEATIEFQLVWEEVFTMAEPDTSECAAVSVVITDPSIPSA</sequence>
<dbReference type="Proteomes" id="UP001589789">
    <property type="component" value="Unassembled WGS sequence"/>
</dbReference>
<evidence type="ECO:0000313" key="2">
    <source>
        <dbReference type="Proteomes" id="UP001589789"/>
    </source>
</evidence>
<reference evidence="1 2" key="1">
    <citation type="submission" date="2024-09" db="EMBL/GenBank/DDBJ databases">
        <authorList>
            <person name="Sun Q."/>
            <person name="Mori K."/>
        </authorList>
    </citation>
    <scope>NUCLEOTIDE SEQUENCE [LARGE SCALE GENOMIC DNA]</scope>
    <source>
        <strain evidence="1 2">CCM 7468</strain>
    </source>
</reference>
<protein>
    <submittedName>
        <fullName evidence="1">Uncharacterized protein</fullName>
    </submittedName>
</protein>
<accession>A0ABV6IL48</accession>
<dbReference type="RefSeq" id="WP_377048385.1">
    <property type="nucleotide sequence ID" value="NZ_JBHLVZ010000002.1"/>
</dbReference>
<gene>
    <name evidence="1" type="ORF">ACFFIC_02090</name>
</gene>
<dbReference type="EMBL" id="JBHLVZ010000002">
    <property type="protein sequence ID" value="MFC0384338.1"/>
    <property type="molecule type" value="Genomic_DNA"/>
</dbReference>
<proteinExistence type="predicted"/>
<comment type="caution">
    <text evidence="1">The sequence shown here is derived from an EMBL/GenBank/DDBJ whole genome shotgun (WGS) entry which is preliminary data.</text>
</comment>
<keyword evidence="2" id="KW-1185">Reference proteome</keyword>